<dbReference type="EMBL" id="LAZR01004092">
    <property type="protein sequence ID" value="KKN11879.1"/>
    <property type="molecule type" value="Genomic_DNA"/>
</dbReference>
<sequence>MKVYITKWALTQGILEEEANGTSVKGMVRVGKPHQTRYYHRGEYHETRAQAVSKACNVRDRKIEDVKKQLAKLTALTFEE</sequence>
<protein>
    <submittedName>
        <fullName evidence="1">Uncharacterized protein</fullName>
    </submittedName>
</protein>
<evidence type="ECO:0000313" key="1">
    <source>
        <dbReference type="EMBL" id="KKN11879.1"/>
    </source>
</evidence>
<dbReference type="AlphaFoldDB" id="A0A0F9N1P3"/>
<organism evidence="1">
    <name type="scientific">marine sediment metagenome</name>
    <dbReference type="NCBI Taxonomy" id="412755"/>
    <lineage>
        <taxon>unclassified sequences</taxon>
        <taxon>metagenomes</taxon>
        <taxon>ecological metagenomes</taxon>
    </lineage>
</organism>
<accession>A0A0F9N1P3</accession>
<reference evidence="1" key="1">
    <citation type="journal article" date="2015" name="Nature">
        <title>Complex archaea that bridge the gap between prokaryotes and eukaryotes.</title>
        <authorList>
            <person name="Spang A."/>
            <person name="Saw J.H."/>
            <person name="Jorgensen S.L."/>
            <person name="Zaremba-Niedzwiedzka K."/>
            <person name="Martijn J."/>
            <person name="Lind A.E."/>
            <person name="van Eijk R."/>
            <person name="Schleper C."/>
            <person name="Guy L."/>
            <person name="Ettema T.J."/>
        </authorList>
    </citation>
    <scope>NUCLEOTIDE SEQUENCE</scope>
</reference>
<proteinExistence type="predicted"/>
<gene>
    <name evidence="1" type="ORF">LCGC14_1022260</name>
</gene>
<name>A0A0F9N1P3_9ZZZZ</name>
<comment type="caution">
    <text evidence="1">The sequence shown here is derived from an EMBL/GenBank/DDBJ whole genome shotgun (WGS) entry which is preliminary data.</text>
</comment>